<dbReference type="Proteomes" id="UP001592528">
    <property type="component" value="Unassembled WGS sequence"/>
</dbReference>
<dbReference type="EMBL" id="JBHEZZ010000015">
    <property type="protein sequence ID" value="MFC1404447.1"/>
    <property type="molecule type" value="Genomic_DNA"/>
</dbReference>
<evidence type="ECO:0008006" key="4">
    <source>
        <dbReference type="Google" id="ProtNLM"/>
    </source>
</evidence>
<name>A0ABV6USK3_9ACTN</name>
<gene>
    <name evidence="2" type="ORF">ACEZDJ_24425</name>
</gene>
<evidence type="ECO:0000313" key="2">
    <source>
        <dbReference type="EMBL" id="MFC1404447.1"/>
    </source>
</evidence>
<accession>A0ABV6USK3</accession>
<keyword evidence="1" id="KW-1133">Transmembrane helix</keyword>
<comment type="caution">
    <text evidence="2">The sequence shown here is derived from an EMBL/GenBank/DDBJ whole genome shotgun (WGS) entry which is preliminary data.</text>
</comment>
<feature type="transmembrane region" description="Helical" evidence="1">
    <location>
        <begin position="30"/>
        <end position="51"/>
    </location>
</feature>
<feature type="transmembrane region" description="Helical" evidence="1">
    <location>
        <begin position="58"/>
        <end position="87"/>
    </location>
</feature>
<organism evidence="2 3">
    <name type="scientific">Streptacidiphilus cavernicola</name>
    <dbReference type="NCBI Taxonomy" id="3342716"/>
    <lineage>
        <taxon>Bacteria</taxon>
        <taxon>Bacillati</taxon>
        <taxon>Actinomycetota</taxon>
        <taxon>Actinomycetes</taxon>
        <taxon>Kitasatosporales</taxon>
        <taxon>Streptomycetaceae</taxon>
        <taxon>Streptacidiphilus</taxon>
    </lineage>
</organism>
<dbReference type="RefSeq" id="WP_380523479.1">
    <property type="nucleotide sequence ID" value="NZ_JBHEZZ010000015.1"/>
</dbReference>
<feature type="transmembrane region" description="Helical" evidence="1">
    <location>
        <begin position="107"/>
        <end position="128"/>
    </location>
</feature>
<keyword evidence="3" id="KW-1185">Reference proteome</keyword>
<keyword evidence="1" id="KW-0472">Membrane</keyword>
<reference evidence="2 3" key="1">
    <citation type="submission" date="2024-09" db="EMBL/GenBank/DDBJ databases">
        <authorList>
            <person name="Lee S.D."/>
        </authorList>
    </citation>
    <scope>NUCLEOTIDE SEQUENCE [LARGE SCALE GENOMIC DNA]</scope>
    <source>
        <strain evidence="2 3">N1-5</strain>
    </source>
</reference>
<keyword evidence="1" id="KW-0812">Transmembrane</keyword>
<sequence length="165" mass="17660">MSEKAERPSPQPEPIRFFGTGWVTHDTGYWLRRVGVSLGALVAAGAGALLMRLGVQGVFVSAAGSLVDTLLVVAVAICTCVAAIRTWTLLSKGRASLDGWMADEKSIGPMLLIGFVGMLVAYFLRSLFEAPGEAEKRSRYELALAAHARRRTPATAGSGGKRKRR</sequence>
<evidence type="ECO:0000313" key="3">
    <source>
        <dbReference type="Proteomes" id="UP001592528"/>
    </source>
</evidence>
<evidence type="ECO:0000256" key="1">
    <source>
        <dbReference type="SAM" id="Phobius"/>
    </source>
</evidence>
<proteinExistence type="predicted"/>
<protein>
    <recommendedName>
        <fullName evidence="4">DUF202 domain-containing protein</fullName>
    </recommendedName>
</protein>